<feature type="region of interest" description="Disordered" evidence="1">
    <location>
        <begin position="1624"/>
        <end position="1674"/>
    </location>
</feature>
<dbReference type="RefSeq" id="WP_073121569.1">
    <property type="nucleotide sequence ID" value="NZ_FRAA01000002.1"/>
</dbReference>
<dbReference type="STRING" id="156994.SAMN04488028_102508"/>
<evidence type="ECO:0000256" key="2">
    <source>
        <dbReference type="SAM" id="SignalP"/>
    </source>
</evidence>
<reference evidence="4" key="1">
    <citation type="submission" date="2016-11" db="EMBL/GenBank/DDBJ databases">
        <authorList>
            <person name="Varghese N."/>
            <person name="Submissions S."/>
        </authorList>
    </citation>
    <scope>NUCLEOTIDE SEQUENCE [LARGE SCALE GENOMIC DNA]</scope>
    <source>
        <strain evidence="4">DSM 26134</strain>
    </source>
</reference>
<sequence>MFKNRCLFLVLLCTLGTHLATAQYFGFASQPDSFAIDVVRNLRGLHTEQTNKIAYDFRNIWDSQINDEQKASIIAVCEKMDERRLSTRPYYTLFFSVMTHAHQQEGLTGDQFSGVLDICHQAVDLYGKEEIITVYKNLAFFFAQGSIYHSHYNKVMSTGGSFTIALMEETVATNSAIPTEEDLVEEPVEEEFITEEDLAPVADDTANDGWASDDWGSGGSDDGWGDDDGWGSDDGWGADDTSWDSPSDDGFLEDDQDYKEEKVYERKNYAFEKPDLVALAQSNDYDPVIGGPVIKVEGMEFKIATPYDTLTIKDVSGSFMLKTQEFVGTSGTVDWPDDLQGTDGAVVELKGYSFKTNIPRLKTTRAEMKYPEMFDGSVLGEFYFKSGKRNKRAEKNYPVFTSLKSDVVLKLPGKNVQYLGGFAMRGAKKYGRSISKELSTLEVSGAGDRRFVSKSYEYIFEDSLVSAKRSSIVIHHRSDSIYHPVVGMTFDAGVPKLTLIKDDGGYRHTYYYSSFFKIEFQADMVDWNLDSSSLDVSILNAANRVPALFESEEYFNPIRYKKMTGLFGFHPIMLVVQYARKVQDSKFNLLELVDAYEIELSLAEAAAVFLEQNQYITYDQESGQVQVLRKAFHYQLAYNGKKDYDNFLISSVAPQGGSNATLNFDEGKMDVRGVKRVYITPDTDVFIEPDSSVLTLTKDKGMLFDGMVNAGDFRYSGKEMVLNYNEYLVEMPRIDSINIQVELAESKDHEKTQLNNHLEMTSGTLYINHPKNKAGLRKFVQYPYFVSKSEAIVYFDSKDVLGGAYDRSVYFVVPPFEMDSINRGDAGTIGFEGTFYSGGIIPPIKEKLSIMPDKSLGFSHEIPAEGYQLYKGEGVLYDDLTLNADGLRADGRIDFRTATVNSDDFIFYMDSVSAVGQEGLIRDGKIGDASYPEAVLAGFKMLWRPLKDSMYIENTGDPFQFYNATASLDGKANITLKGVFGSGEMLSRGSRSVSQEFQFSQTEYLGRHAEFEILTDNPDKPAMAGEDIDLHFDLVDNIANLHPEEQGVAAISFPFAQMKTSIPDAVWYLDSAKVVMSKPDYIDIEDSYFYTTREDLDSLAFSATEAIYNMNSYDLNIKGIPYIRVADVEIIPDNNETTILENSVLQPFNNAKLQIDTLNQYHNLYDGNLTVISRKKFEGSATYQYTNAVKDTFAIKFEKFELKGVPTLASGKVDSMTVSGGVIPETQNFRVSPGFFFKGDVTMYANQRSLEKKGYITLDSKSQGRYNYWISYNTPGDTADVEIDIAQSLTEDGVAVTAGIMRDELTSDLYMAFVRDRQRLEDDYFFQAEGILSYDLPTNEFRIQMPNRRKRNGYAGKSFVLNDETQELKFDGPIDLIKNKPEFNLMTSMLGEARPDSNQYSMDALMGIHMDLHKDVMSAMTVDVQDIIERLGPDVAHDNSLDLMIKLSNVIGDKSTKEYENSLLADYKPLYKLSEKLVKSILISNVDLTWSAEHRAWYNTSRIGISNFNHVDINAEAEGFLEIKKDDEGGDILHLFFQFAPSTWYFFSYQDGRLMMFSSNDGFNNLVAENSTVAKTGFGAYTTVVGDEFEVTGFINGFRGKYYDIHDDYNLEFPDDAHLEHQEDAYETIEEEASPEEQPYEEGAADTFEEVYEEEEPSEEPPVKKEEEEEDDGF</sequence>
<dbReference type="Proteomes" id="UP000184474">
    <property type="component" value="Unassembled WGS sequence"/>
</dbReference>
<feature type="compositionally biased region" description="Acidic residues" evidence="1">
    <location>
        <begin position="179"/>
        <end position="198"/>
    </location>
</feature>
<feature type="signal peptide" evidence="2">
    <location>
        <begin position="1"/>
        <end position="22"/>
    </location>
</feature>
<evidence type="ECO:0000313" key="3">
    <source>
        <dbReference type="EMBL" id="SHK01834.1"/>
    </source>
</evidence>
<proteinExistence type="predicted"/>
<evidence type="ECO:0000313" key="4">
    <source>
        <dbReference type="Proteomes" id="UP000184474"/>
    </source>
</evidence>
<feature type="compositionally biased region" description="Low complexity" evidence="1">
    <location>
        <begin position="233"/>
        <end position="245"/>
    </location>
</feature>
<accession>A0A1M6P1P9</accession>
<feature type="compositionally biased region" description="Acidic residues" evidence="1">
    <location>
        <begin position="1625"/>
        <end position="1659"/>
    </location>
</feature>
<keyword evidence="4" id="KW-1185">Reference proteome</keyword>
<protein>
    <submittedName>
        <fullName evidence="3">Uncharacterized protein</fullName>
    </submittedName>
</protein>
<organism evidence="3 4">
    <name type="scientific">Reichenbachiella agariperforans</name>
    <dbReference type="NCBI Taxonomy" id="156994"/>
    <lineage>
        <taxon>Bacteria</taxon>
        <taxon>Pseudomonadati</taxon>
        <taxon>Bacteroidota</taxon>
        <taxon>Cytophagia</taxon>
        <taxon>Cytophagales</taxon>
        <taxon>Reichenbachiellaceae</taxon>
        <taxon>Reichenbachiella</taxon>
    </lineage>
</organism>
<keyword evidence="2" id="KW-0732">Signal</keyword>
<feature type="chain" id="PRO_5012635740" evidence="2">
    <location>
        <begin position="23"/>
        <end position="1674"/>
    </location>
</feature>
<dbReference type="EMBL" id="FRAA01000002">
    <property type="protein sequence ID" value="SHK01834.1"/>
    <property type="molecule type" value="Genomic_DNA"/>
</dbReference>
<evidence type="ECO:0000256" key="1">
    <source>
        <dbReference type="SAM" id="MobiDB-lite"/>
    </source>
</evidence>
<name>A0A1M6P1P9_REIAG</name>
<gene>
    <name evidence="3" type="ORF">SAMN04488028_102508</name>
</gene>
<feature type="region of interest" description="Disordered" evidence="1">
    <location>
        <begin position="176"/>
        <end position="253"/>
    </location>
</feature>